<feature type="transmembrane region" description="Helical" evidence="1">
    <location>
        <begin position="76"/>
        <end position="96"/>
    </location>
</feature>
<dbReference type="AlphaFoldDB" id="A0ABD6E9U1"/>
<gene>
    <name evidence="2" type="ORF">AB6A40_003129</name>
</gene>
<keyword evidence="1" id="KW-0812">Transmembrane</keyword>
<comment type="caution">
    <text evidence="2">The sequence shown here is derived from an EMBL/GenBank/DDBJ whole genome shotgun (WGS) entry which is preliminary data.</text>
</comment>
<evidence type="ECO:0000256" key="1">
    <source>
        <dbReference type="SAM" id="Phobius"/>
    </source>
</evidence>
<protein>
    <submittedName>
        <fullName evidence="2">Uncharacterized protein</fullName>
    </submittedName>
</protein>
<organism evidence="2 3">
    <name type="scientific">Gnathostoma spinigerum</name>
    <dbReference type="NCBI Taxonomy" id="75299"/>
    <lineage>
        <taxon>Eukaryota</taxon>
        <taxon>Metazoa</taxon>
        <taxon>Ecdysozoa</taxon>
        <taxon>Nematoda</taxon>
        <taxon>Chromadorea</taxon>
        <taxon>Rhabditida</taxon>
        <taxon>Spirurina</taxon>
        <taxon>Gnathostomatomorpha</taxon>
        <taxon>Gnathostomatoidea</taxon>
        <taxon>Gnathostomatidae</taxon>
        <taxon>Gnathostoma</taxon>
    </lineage>
</organism>
<dbReference type="Proteomes" id="UP001608902">
    <property type="component" value="Unassembled WGS sequence"/>
</dbReference>
<proteinExistence type="predicted"/>
<reference evidence="2 3" key="1">
    <citation type="submission" date="2024-08" db="EMBL/GenBank/DDBJ databases">
        <title>Gnathostoma spinigerum genome.</title>
        <authorList>
            <person name="Gonzalez-Bertolin B."/>
            <person name="Monzon S."/>
            <person name="Zaballos A."/>
            <person name="Jimenez P."/>
            <person name="Dekumyoy P."/>
            <person name="Varona S."/>
            <person name="Cuesta I."/>
            <person name="Sumanam S."/>
            <person name="Adisakwattana P."/>
            <person name="Gasser R.B."/>
            <person name="Hernandez-Gonzalez A."/>
            <person name="Young N.D."/>
            <person name="Perteguer M.J."/>
        </authorList>
    </citation>
    <scope>NUCLEOTIDE SEQUENCE [LARGE SCALE GENOMIC DNA]</scope>
    <source>
        <strain evidence="2">AL3</strain>
        <tissue evidence="2">Liver</tissue>
    </source>
</reference>
<evidence type="ECO:0000313" key="3">
    <source>
        <dbReference type="Proteomes" id="UP001608902"/>
    </source>
</evidence>
<feature type="transmembrane region" description="Helical" evidence="1">
    <location>
        <begin position="6"/>
        <end position="29"/>
    </location>
</feature>
<evidence type="ECO:0000313" key="2">
    <source>
        <dbReference type="EMBL" id="MFH4976420.1"/>
    </source>
</evidence>
<accession>A0ABD6E9U1</accession>
<sequence>MKFHEILRITLSQLISLSLLIHLNILNFIHHPPSHLPSIHNFVSKTPRKNTFIFHFTKLNLVILITVVHTNICYDFIFFCFLKFLLLLHRVVCISFGTIHHVFHDFCAASYIFE</sequence>
<keyword evidence="3" id="KW-1185">Reference proteome</keyword>
<feature type="transmembrane region" description="Helical" evidence="1">
    <location>
        <begin position="50"/>
        <end position="70"/>
    </location>
</feature>
<dbReference type="EMBL" id="JBGFUD010001535">
    <property type="protein sequence ID" value="MFH4976420.1"/>
    <property type="molecule type" value="Genomic_DNA"/>
</dbReference>
<name>A0ABD6E9U1_9BILA</name>
<keyword evidence="1" id="KW-0472">Membrane</keyword>
<keyword evidence="1" id="KW-1133">Transmembrane helix</keyword>